<dbReference type="AlphaFoldDB" id="A0A645CJ48"/>
<dbReference type="Pfam" id="PF02595">
    <property type="entry name" value="Gly_kinase"/>
    <property type="match status" value="1"/>
</dbReference>
<dbReference type="GO" id="GO:0031388">
    <property type="term" value="P:organic acid phosphorylation"/>
    <property type="evidence" value="ECO:0007669"/>
    <property type="project" value="InterPro"/>
</dbReference>
<organism evidence="1">
    <name type="scientific">bioreactor metagenome</name>
    <dbReference type="NCBI Taxonomy" id="1076179"/>
    <lineage>
        <taxon>unclassified sequences</taxon>
        <taxon>metagenomes</taxon>
        <taxon>ecological metagenomes</taxon>
    </lineage>
</organism>
<dbReference type="GO" id="GO:0008887">
    <property type="term" value="F:glycerate kinase activity"/>
    <property type="evidence" value="ECO:0007669"/>
    <property type="project" value="InterPro"/>
</dbReference>
<evidence type="ECO:0000313" key="1">
    <source>
        <dbReference type="EMBL" id="MPM76975.1"/>
    </source>
</evidence>
<dbReference type="PANTHER" id="PTHR21599">
    <property type="entry name" value="GLYCERATE KINASE"/>
    <property type="match status" value="1"/>
</dbReference>
<protein>
    <submittedName>
        <fullName evidence="1">Glycerate 2-kinase</fullName>
        <ecNumber evidence="1">2.7.1.165</ecNumber>
    </submittedName>
</protein>
<comment type="caution">
    <text evidence="1">The sequence shown here is derived from an EMBL/GenBank/DDBJ whole genome shotgun (WGS) entry which is preliminary data.</text>
</comment>
<keyword evidence="1" id="KW-0418">Kinase</keyword>
<dbReference type="EC" id="2.7.1.165" evidence="1"/>
<dbReference type="InterPro" id="IPR036129">
    <property type="entry name" value="Glycerate_kinase_sf"/>
</dbReference>
<dbReference type="PANTHER" id="PTHR21599:SF0">
    <property type="entry name" value="GLYCERATE KINASE"/>
    <property type="match status" value="1"/>
</dbReference>
<dbReference type="Gene3D" id="3.40.50.10350">
    <property type="entry name" value="Glycerate kinase, domain 1"/>
    <property type="match status" value="1"/>
</dbReference>
<gene>
    <name evidence="1" type="primary">garK_8</name>
    <name evidence="1" type="ORF">SDC9_123974</name>
</gene>
<dbReference type="InterPro" id="IPR004381">
    <property type="entry name" value="Glycerate_kinase"/>
</dbReference>
<dbReference type="EMBL" id="VSSQ01027630">
    <property type="protein sequence ID" value="MPM76975.1"/>
    <property type="molecule type" value="Genomic_DNA"/>
</dbReference>
<keyword evidence="1" id="KW-0808">Transferase</keyword>
<dbReference type="NCBIfam" id="TIGR00045">
    <property type="entry name" value="glycerate kinase"/>
    <property type="match status" value="1"/>
</dbReference>
<sequence>MLDSNLEHYAKIIKDQLNVDLKDIPGSGAAGGLGAGLLAFTNAALKSGIETILDTVKFDQMLEGADLVITGEGRIDSQSLFGKVPMGVAMRAVRHAKPVLAIVGSIGPGAEALYVHGISSIVSIVNGPMTLEESIEQAYELTREAAERTFRILKIGSALV</sequence>
<reference evidence="1" key="1">
    <citation type="submission" date="2019-08" db="EMBL/GenBank/DDBJ databases">
        <authorList>
            <person name="Kucharzyk K."/>
            <person name="Murdoch R.W."/>
            <person name="Higgins S."/>
            <person name="Loffler F."/>
        </authorList>
    </citation>
    <scope>NUCLEOTIDE SEQUENCE</scope>
</reference>
<accession>A0A645CJ48</accession>
<dbReference type="GO" id="GO:0043798">
    <property type="term" value="F:glycerate 2-kinase activity"/>
    <property type="evidence" value="ECO:0007669"/>
    <property type="project" value="UniProtKB-EC"/>
</dbReference>
<name>A0A645CJ48_9ZZZZ</name>
<dbReference type="SUPFAM" id="SSF110738">
    <property type="entry name" value="Glycerate kinase I"/>
    <property type="match status" value="1"/>
</dbReference>
<proteinExistence type="predicted"/>
<dbReference type="InterPro" id="IPR018197">
    <property type="entry name" value="Glycerate_kinase_RE-like"/>
</dbReference>